<evidence type="ECO:0000256" key="2">
    <source>
        <dbReference type="ARBA" id="ARBA00012321"/>
    </source>
</evidence>
<dbReference type="STRING" id="1802229.A2401_01505"/>
<dbReference type="GO" id="GO:0004590">
    <property type="term" value="F:orotidine-5'-phosphate decarboxylase activity"/>
    <property type="evidence" value="ECO:0007669"/>
    <property type="project" value="UniProtKB-EC"/>
</dbReference>
<keyword evidence="4" id="KW-0210">Decarboxylase</keyword>
<sequence>MLNDQWARGKFLTVSLNPRPDRMPKGCGDALTFLDGIIAVTGETICCYQIDPAFLYPVYGSNSLNVAKDLIRHIHEVAPLVPVIADINEAGAKHTVERAGKLWFGEMGADAITVCAYHGRFAFLPVLEQQEKGVIVNCRTTDPEASEFQDAIIKDDSDPLMPLYRRVAWRASQYWDENHNCALAIGAKHSHELKEIRNVITQCNRPRVTPFFIYGISSNGPARIEETVKESVANGQDDRGMGFSVVTSRTVLYASQGTNCFTAAKAVAQKINTAILSSRKMQASRIA</sequence>
<dbReference type="EC" id="4.1.1.23" evidence="2"/>
<dbReference type="GO" id="GO:0044205">
    <property type="term" value="P:'de novo' UMP biosynthetic process"/>
    <property type="evidence" value="ECO:0007669"/>
    <property type="project" value="UniProtKB-UniPathway"/>
</dbReference>
<dbReference type="SUPFAM" id="SSF51366">
    <property type="entry name" value="Ribulose-phoshate binding barrel"/>
    <property type="match status" value="1"/>
</dbReference>
<evidence type="ECO:0000256" key="5">
    <source>
        <dbReference type="ARBA" id="ARBA00022975"/>
    </source>
</evidence>
<dbReference type="InterPro" id="IPR011995">
    <property type="entry name" value="OMPdecase_type-2"/>
</dbReference>
<dbReference type="PANTHER" id="PTHR43375">
    <property type="entry name" value="OROTIDINE 5'-PHOSPHATE DECARBOXYLASE"/>
    <property type="match status" value="1"/>
</dbReference>
<evidence type="ECO:0000256" key="4">
    <source>
        <dbReference type="ARBA" id="ARBA00022793"/>
    </source>
</evidence>
<dbReference type="InterPro" id="IPR011060">
    <property type="entry name" value="RibuloseP-bd_barrel"/>
</dbReference>
<protein>
    <recommendedName>
        <fullName evidence="3">Orotidine 5'-phosphate decarboxylase</fullName>
        <ecNumber evidence="2">4.1.1.23</ecNumber>
    </recommendedName>
    <alternativeName>
        <fullName evidence="6">OMP decarboxylase</fullName>
    </alternativeName>
</protein>
<dbReference type="Gene3D" id="3.20.20.70">
    <property type="entry name" value="Aldolase class I"/>
    <property type="match status" value="1"/>
</dbReference>
<proteinExistence type="predicted"/>
<accession>A0A1G2JC56</accession>
<name>A0A1G2JC56_9BACT</name>
<evidence type="ECO:0000256" key="3">
    <source>
        <dbReference type="ARBA" id="ARBA00021923"/>
    </source>
</evidence>
<evidence type="ECO:0000313" key="8">
    <source>
        <dbReference type="Proteomes" id="UP000177751"/>
    </source>
</evidence>
<evidence type="ECO:0000256" key="6">
    <source>
        <dbReference type="ARBA" id="ARBA00033428"/>
    </source>
</evidence>
<organism evidence="7 8">
    <name type="scientific">Candidatus Staskawiczbacteria bacterium RIFOXYC1_FULL_38_18</name>
    <dbReference type="NCBI Taxonomy" id="1802229"/>
    <lineage>
        <taxon>Bacteria</taxon>
        <taxon>Candidatus Staskawicziibacteriota</taxon>
    </lineage>
</organism>
<comment type="pathway">
    <text evidence="1">Pyrimidine metabolism; UMP biosynthesis via de novo pathway; UMP from orotate: step 2/2.</text>
</comment>
<dbReference type="Proteomes" id="UP000177751">
    <property type="component" value="Unassembled WGS sequence"/>
</dbReference>
<dbReference type="InterPro" id="IPR013785">
    <property type="entry name" value="Aldolase_TIM"/>
</dbReference>
<keyword evidence="4" id="KW-0456">Lyase</keyword>
<evidence type="ECO:0000256" key="1">
    <source>
        <dbReference type="ARBA" id="ARBA00004861"/>
    </source>
</evidence>
<comment type="caution">
    <text evidence="7">The sequence shown here is derived from an EMBL/GenBank/DDBJ whole genome shotgun (WGS) entry which is preliminary data.</text>
</comment>
<dbReference type="EMBL" id="MHPP01000014">
    <property type="protein sequence ID" value="OGZ84705.1"/>
    <property type="molecule type" value="Genomic_DNA"/>
</dbReference>
<reference evidence="7 8" key="1">
    <citation type="journal article" date="2016" name="Nat. Commun.">
        <title>Thousands of microbial genomes shed light on interconnected biogeochemical processes in an aquifer system.</title>
        <authorList>
            <person name="Anantharaman K."/>
            <person name="Brown C.T."/>
            <person name="Hug L.A."/>
            <person name="Sharon I."/>
            <person name="Castelle C.J."/>
            <person name="Probst A.J."/>
            <person name="Thomas B.C."/>
            <person name="Singh A."/>
            <person name="Wilkins M.J."/>
            <person name="Karaoz U."/>
            <person name="Brodie E.L."/>
            <person name="Williams K.H."/>
            <person name="Hubbard S.S."/>
            <person name="Banfield J.F."/>
        </authorList>
    </citation>
    <scope>NUCLEOTIDE SEQUENCE [LARGE SCALE GENOMIC DNA]</scope>
</reference>
<evidence type="ECO:0000313" key="7">
    <source>
        <dbReference type="EMBL" id="OGZ84705.1"/>
    </source>
</evidence>
<dbReference type="PANTHER" id="PTHR43375:SF1">
    <property type="entry name" value="OROTIDINE 5'-PHOSPHATE DECARBOXYLASE"/>
    <property type="match status" value="1"/>
</dbReference>
<gene>
    <name evidence="7" type="ORF">A2401_01505</name>
</gene>
<keyword evidence="5" id="KW-0665">Pyrimidine biosynthesis</keyword>
<dbReference type="AlphaFoldDB" id="A0A1G2JC56"/>
<dbReference type="UniPathway" id="UPA00070">
    <property type="reaction ID" value="UER00120"/>
</dbReference>